<accession>A0A0F9A2J8</accession>
<dbReference type="EMBL" id="LAZR01044826">
    <property type="protein sequence ID" value="KKL03700.1"/>
    <property type="molecule type" value="Genomic_DNA"/>
</dbReference>
<name>A0A0F9A2J8_9ZZZZ</name>
<evidence type="ECO:0000313" key="1">
    <source>
        <dbReference type="EMBL" id="KKL03700.1"/>
    </source>
</evidence>
<protein>
    <submittedName>
        <fullName evidence="1">Uncharacterized protein</fullName>
    </submittedName>
</protein>
<sequence>MAKLAEVKHTGTGWVIRLEPKEAKDIGSDWCPLPLTAEATLTVVEAHCRKIGYGGAKVT</sequence>
<gene>
    <name evidence="1" type="ORF">LCGC14_2623500</name>
</gene>
<reference evidence="1" key="1">
    <citation type="journal article" date="2015" name="Nature">
        <title>Complex archaea that bridge the gap between prokaryotes and eukaryotes.</title>
        <authorList>
            <person name="Spang A."/>
            <person name="Saw J.H."/>
            <person name="Jorgensen S.L."/>
            <person name="Zaremba-Niedzwiedzka K."/>
            <person name="Martijn J."/>
            <person name="Lind A.E."/>
            <person name="van Eijk R."/>
            <person name="Schleper C."/>
            <person name="Guy L."/>
            <person name="Ettema T.J."/>
        </authorList>
    </citation>
    <scope>NUCLEOTIDE SEQUENCE</scope>
</reference>
<proteinExistence type="predicted"/>
<comment type="caution">
    <text evidence="1">The sequence shown here is derived from an EMBL/GenBank/DDBJ whole genome shotgun (WGS) entry which is preliminary data.</text>
</comment>
<organism evidence="1">
    <name type="scientific">marine sediment metagenome</name>
    <dbReference type="NCBI Taxonomy" id="412755"/>
    <lineage>
        <taxon>unclassified sequences</taxon>
        <taxon>metagenomes</taxon>
        <taxon>ecological metagenomes</taxon>
    </lineage>
</organism>
<dbReference type="AlphaFoldDB" id="A0A0F9A2J8"/>